<keyword evidence="1" id="KW-1133">Transmembrane helix</keyword>
<keyword evidence="1" id="KW-0812">Transmembrane</keyword>
<gene>
    <name evidence="2" type="ORF">SAMN05192533_1323</name>
</gene>
<organism evidence="2 3">
    <name type="scientific">Mesobacillus persicus</name>
    <dbReference type="NCBI Taxonomy" id="930146"/>
    <lineage>
        <taxon>Bacteria</taxon>
        <taxon>Bacillati</taxon>
        <taxon>Bacillota</taxon>
        <taxon>Bacilli</taxon>
        <taxon>Bacillales</taxon>
        <taxon>Bacillaceae</taxon>
        <taxon>Mesobacillus</taxon>
    </lineage>
</organism>
<evidence type="ECO:0000313" key="3">
    <source>
        <dbReference type="Proteomes" id="UP000198553"/>
    </source>
</evidence>
<keyword evidence="1" id="KW-0472">Membrane</keyword>
<keyword evidence="3" id="KW-1185">Reference proteome</keyword>
<evidence type="ECO:0000313" key="2">
    <source>
        <dbReference type="EMBL" id="SEN96247.1"/>
    </source>
</evidence>
<evidence type="ECO:0000256" key="1">
    <source>
        <dbReference type="SAM" id="Phobius"/>
    </source>
</evidence>
<feature type="transmembrane region" description="Helical" evidence="1">
    <location>
        <begin position="29"/>
        <end position="50"/>
    </location>
</feature>
<name>A0A1H8KTN8_9BACI</name>
<dbReference type="AlphaFoldDB" id="A0A1H8KTN8"/>
<protein>
    <submittedName>
        <fullName evidence="2">Uncharacterized protein</fullName>
    </submittedName>
</protein>
<sequence>MNVIFRVALYSLSVLLVFLLFGYQQELLLSTIIISSIVFGYGINMFLELYRKFQKNTDKNAC</sequence>
<dbReference type="Proteomes" id="UP000198553">
    <property type="component" value="Unassembled WGS sequence"/>
</dbReference>
<dbReference type="EMBL" id="FOBW01000032">
    <property type="protein sequence ID" value="SEN96247.1"/>
    <property type="molecule type" value="Genomic_DNA"/>
</dbReference>
<feature type="transmembrane region" description="Helical" evidence="1">
    <location>
        <begin position="7"/>
        <end position="23"/>
    </location>
</feature>
<proteinExistence type="predicted"/>
<reference evidence="3" key="1">
    <citation type="submission" date="2016-10" db="EMBL/GenBank/DDBJ databases">
        <authorList>
            <person name="Varghese N."/>
            <person name="Submissions S."/>
        </authorList>
    </citation>
    <scope>NUCLEOTIDE SEQUENCE [LARGE SCALE GENOMIC DNA]</scope>
    <source>
        <strain evidence="3">B48,IBRC-M 10115,DSM 25386,CECT 8001</strain>
    </source>
</reference>
<accession>A0A1H8KTN8</accession>